<comment type="caution">
    <text evidence="2">The sequence shown here is derived from an EMBL/GenBank/DDBJ whole genome shotgun (WGS) entry which is preliminary data.</text>
</comment>
<accession>A0A5B7JB11</accession>
<feature type="region of interest" description="Disordered" evidence="1">
    <location>
        <begin position="150"/>
        <end position="172"/>
    </location>
</feature>
<dbReference type="AlphaFoldDB" id="A0A5B7JB11"/>
<name>A0A5B7JB11_PORTR</name>
<evidence type="ECO:0000313" key="3">
    <source>
        <dbReference type="Proteomes" id="UP000324222"/>
    </source>
</evidence>
<dbReference type="Proteomes" id="UP000324222">
    <property type="component" value="Unassembled WGS sequence"/>
</dbReference>
<protein>
    <submittedName>
        <fullName evidence="2">Uncharacterized protein</fullName>
    </submittedName>
</protein>
<gene>
    <name evidence="2" type="ORF">E2C01_085624</name>
</gene>
<reference evidence="2 3" key="1">
    <citation type="submission" date="2019-05" db="EMBL/GenBank/DDBJ databases">
        <title>Another draft genome of Portunus trituberculatus and its Hox gene families provides insights of decapod evolution.</title>
        <authorList>
            <person name="Jeong J.-H."/>
            <person name="Song I."/>
            <person name="Kim S."/>
            <person name="Choi T."/>
            <person name="Kim D."/>
            <person name="Ryu S."/>
            <person name="Kim W."/>
        </authorList>
    </citation>
    <scope>NUCLEOTIDE SEQUENCE [LARGE SCALE GENOMIC DNA]</scope>
    <source>
        <tissue evidence="2">Muscle</tissue>
    </source>
</reference>
<evidence type="ECO:0000256" key="1">
    <source>
        <dbReference type="SAM" id="MobiDB-lite"/>
    </source>
</evidence>
<keyword evidence="3" id="KW-1185">Reference proteome</keyword>
<evidence type="ECO:0000313" key="2">
    <source>
        <dbReference type="EMBL" id="MPC90627.1"/>
    </source>
</evidence>
<feature type="compositionally biased region" description="Polar residues" evidence="1">
    <location>
        <begin position="60"/>
        <end position="69"/>
    </location>
</feature>
<sequence>MSSVFLSRGVRGVTGGCCNLRGQQGKRNSRIRNIFTLRNNKRAKSRDGPTVPDGVETKMSGKSKTLNSRGSSSLVFESLLSRWRSSRPAETHMQGPSGSGNGGWLGVQLPDLACCVHPETSCSPRAGRCAVQSAAMGILTRFVIRLNLHPPSLPSPTRPPRHNSCVGIDSCS</sequence>
<organism evidence="2 3">
    <name type="scientific">Portunus trituberculatus</name>
    <name type="common">Swimming crab</name>
    <name type="synonym">Neptunus trituberculatus</name>
    <dbReference type="NCBI Taxonomy" id="210409"/>
    <lineage>
        <taxon>Eukaryota</taxon>
        <taxon>Metazoa</taxon>
        <taxon>Ecdysozoa</taxon>
        <taxon>Arthropoda</taxon>
        <taxon>Crustacea</taxon>
        <taxon>Multicrustacea</taxon>
        <taxon>Malacostraca</taxon>
        <taxon>Eumalacostraca</taxon>
        <taxon>Eucarida</taxon>
        <taxon>Decapoda</taxon>
        <taxon>Pleocyemata</taxon>
        <taxon>Brachyura</taxon>
        <taxon>Eubrachyura</taxon>
        <taxon>Portunoidea</taxon>
        <taxon>Portunidae</taxon>
        <taxon>Portuninae</taxon>
        <taxon>Portunus</taxon>
    </lineage>
</organism>
<feature type="region of interest" description="Disordered" evidence="1">
    <location>
        <begin position="40"/>
        <end position="69"/>
    </location>
</feature>
<proteinExistence type="predicted"/>
<dbReference type="EMBL" id="VSRR010085077">
    <property type="protein sequence ID" value="MPC90627.1"/>
    <property type="molecule type" value="Genomic_DNA"/>
</dbReference>